<comment type="caution">
    <text evidence="3">The sequence shown here is derived from an EMBL/GenBank/DDBJ whole genome shotgun (WGS) entry which is preliminary data.</text>
</comment>
<dbReference type="PRINTS" id="PR00621">
    <property type="entry name" value="HISTONEH2B"/>
</dbReference>
<keyword evidence="4" id="KW-1185">Reference proteome</keyword>
<gene>
    <name evidence="3" type="ORF">AVEN_4983_1</name>
</gene>
<dbReference type="Proteomes" id="UP000499080">
    <property type="component" value="Unassembled WGS sequence"/>
</dbReference>
<dbReference type="SUPFAM" id="SSF47113">
    <property type="entry name" value="Histone-fold"/>
    <property type="match status" value="1"/>
</dbReference>
<dbReference type="GO" id="GO:0003677">
    <property type="term" value="F:DNA binding"/>
    <property type="evidence" value="ECO:0007669"/>
    <property type="project" value="InterPro"/>
</dbReference>
<dbReference type="OrthoDB" id="6427647at2759"/>
<feature type="region of interest" description="Disordered" evidence="2">
    <location>
        <begin position="1"/>
        <end position="37"/>
    </location>
</feature>
<proteinExistence type="inferred from homology"/>
<comment type="similarity">
    <text evidence="1">Belongs to the histone H2B family.</text>
</comment>
<dbReference type="PANTHER" id="PTHR23428">
    <property type="entry name" value="HISTONE H2B"/>
    <property type="match status" value="1"/>
</dbReference>
<protein>
    <submittedName>
        <fullName evidence="3">Uncharacterized protein</fullName>
    </submittedName>
</protein>
<sequence>MDSFSEETYVKIEDEAIPSTSTNDINPVQKNRKRKQRREELSFKPYILRVKKIKTPDLKLSSNALEDLDNLISDVYQMYCSDLKRLTGLAKKKTLSTKEVETATKLCIPGKRKDNAMKFGRDCVNFQDLDLKQNPMKSE</sequence>
<dbReference type="AlphaFoldDB" id="A0A4Y2FQ27"/>
<dbReference type="EMBL" id="BGPR01096885">
    <property type="protein sequence ID" value="GBM43602.1"/>
    <property type="molecule type" value="Genomic_DNA"/>
</dbReference>
<dbReference type="GO" id="GO:0030527">
    <property type="term" value="F:structural constituent of chromatin"/>
    <property type="evidence" value="ECO:0007669"/>
    <property type="project" value="InterPro"/>
</dbReference>
<evidence type="ECO:0000313" key="4">
    <source>
        <dbReference type="Proteomes" id="UP000499080"/>
    </source>
</evidence>
<evidence type="ECO:0000313" key="3">
    <source>
        <dbReference type="EMBL" id="GBM43602.1"/>
    </source>
</evidence>
<dbReference type="SMART" id="SM00427">
    <property type="entry name" value="H2B"/>
    <property type="match status" value="1"/>
</dbReference>
<dbReference type="GO" id="GO:0046982">
    <property type="term" value="F:protein heterodimerization activity"/>
    <property type="evidence" value="ECO:0007669"/>
    <property type="project" value="InterPro"/>
</dbReference>
<dbReference type="InterPro" id="IPR009072">
    <property type="entry name" value="Histone-fold"/>
</dbReference>
<dbReference type="Gene3D" id="1.10.20.10">
    <property type="entry name" value="Histone, subunit A"/>
    <property type="match status" value="1"/>
</dbReference>
<dbReference type="InterPro" id="IPR000558">
    <property type="entry name" value="Histone_H2B"/>
</dbReference>
<reference evidence="3 4" key="1">
    <citation type="journal article" date="2019" name="Sci. Rep.">
        <title>Orb-weaving spider Araneus ventricosus genome elucidates the spidroin gene catalogue.</title>
        <authorList>
            <person name="Kono N."/>
            <person name="Nakamura H."/>
            <person name="Ohtoshi R."/>
            <person name="Moran D.A.P."/>
            <person name="Shinohara A."/>
            <person name="Yoshida Y."/>
            <person name="Fujiwara M."/>
            <person name="Mori M."/>
            <person name="Tomita M."/>
            <person name="Arakawa K."/>
        </authorList>
    </citation>
    <scope>NUCLEOTIDE SEQUENCE [LARGE SCALE GENOMIC DNA]</scope>
</reference>
<evidence type="ECO:0000256" key="2">
    <source>
        <dbReference type="SAM" id="MobiDB-lite"/>
    </source>
</evidence>
<evidence type="ECO:0000256" key="1">
    <source>
        <dbReference type="ARBA" id="ARBA00006846"/>
    </source>
</evidence>
<organism evidence="3 4">
    <name type="scientific">Araneus ventricosus</name>
    <name type="common">Orbweaver spider</name>
    <name type="synonym">Epeira ventricosa</name>
    <dbReference type="NCBI Taxonomy" id="182803"/>
    <lineage>
        <taxon>Eukaryota</taxon>
        <taxon>Metazoa</taxon>
        <taxon>Ecdysozoa</taxon>
        <taxon>Arthropoda</taxon>
        <taxon>Chelicerata</taxon>
        <taxon>Arachnida</taxon>
        <taxon>Araneae</taxon>
        <taxon>Araneomorphae</taxon>
        <taxon>Entelegynae</taxon>
        <taxon>Araneoidea</taxon>
        <taxon>Araneidae</taxon>
        <taxon>Araneus</taxon>
    </lineage>
</organism>
<feature type="compositionally biased region" description="Polar residues" evidence="2">
    <location>
        <begin position="18"/>
        <end position="28"/>
    </location>
</feature>
<dbReference type="GO" id="GO:0000786">
    <property type="term" value="C:nucleosome"/>
    <property type="evidence" value="ECO:0007669"/>
    <property type="project" value="InterPro"/>
</dbReference>
<accession>A0A4Y2FQ27</accession>
<name>A0A4Y2FQ27_ARAVE</name>